<dbReference type="HAMAP" id="MF_00306">
    <property type="entry name" value="SRP54"/>
    <property type="match status" value="1"/>
</dbReference>
<name>A0A6M4JD51_9MOLU</name>
<dbReference type="Pfam" id="PF00448">
    <property type="entry name" value="SRP54"/>
    <property type="match status" value="1"/>
</dbReference>
<reference evidence="12 13" key="1">
    <citation type="submission" date="2020-05" db="EMBL/GenBank/DDBJ databases">
        <title>Novel Mycoplasma species detected in Mirounga angustirostris (northern elephant seal) from the USA.</title>
        <authorList>
            <person name="Volokhov D.V."/>
        </authorList>
    </citation>
    <scope>NUCLEOTIDE SEQUENCE [LARGE SCALE GENOMIC DNA]</scope>
    <source>
        <strain evidence="12 13">Mirounga ES2806-NAS</strain>
    </source>
</reference>
<dbReference type="GO" id="GO:0048500">
    <property type="term" value="C:signal recognition particle"/>
    <property type="evidence" value="ECO:0007669"/>
    <property type="project" value="UniProtKB-UniRule"/>
</dbReference>
<dbReference type="PROSITE" id="PS00300">
    <property type="entry name" value="SRP54"/>
    <property type="match status" value="1"/>
</dbReference>
<dbReference type="GO" id="GO:0008312">
    <property type="term" value="F:7S RNA binding"/>
    <property type="evidence" value="ECO:0007669"/>
    <property type="project" value="InterPro"/>
</dbReference>
<dbReference type="InterPro" id="IPR004125">
    <property type="entry name" value="Signal_recog_particle_SRP54_M"/>
</dbReference>
<dbReference type="Pfam" id="PF02978">
    <property type="entry name" value="SRP_SPB"/>
    <property type="match status" value="1"/>
</dbReference>
<dbReference type="InterPro" id="IPR036225">
    <property type="entry name" value="SRP/SRP_N"/>
</dbReference>
<keyword evidence="7 10" id="KW-0733">Signal recognition particle</keyword>
<dbReference type="PANTHER" id="PTHR11564:SF5">
    <property type="entry name" value="SIGNAL RECOGNITION PARTICLE SUBUNIT SRP54"/>
    <property type="match status" value="1"/>
</dbReference>
<dbReference type="SMART" id="SM00962">
    <property type="entry name" value="SRP54"/>
    <property type="match status" value="1"/>
</dbReference>
<dbReference type="NCBIfam" id="TIGR00959">
    <property type="entry name" value="ffh"/>
    <property type="match status" value="1"/>
</dbReference>
<dbReference type="InterPro" id="IPR013822">
    <property type="entry name" value="Signal_recog_particl_SRP54_hlx"/>
</dbReference>
<evidence type="ECO:0000256" key="8">
    <source>
        <dbReference type="ARBA" id="ARBA00023274"/>
    </source>
</evidence>
<evidence type="ECO:0000259" key="11">
    <source>
        <dbReference type="PROSITE" id="PS00300"/>
    </source>
</evidence>
<feature type="binding site" evidence="10">
    <location>
        <begin position="106"/>
        <end position="113"/>
    </location>
    <ligand>
        <name>GTP</name>
        <dbReference type="ChEBI" id="CHEBI:37565"/>
    </ligand>
</feature>
<feature type="binding site" evidence="10">
    <location>
        <begin position="189"/>
        <end position="193"/>
    </location>
    <ligand>
        <name>GTP</name>
        <dbReference type="ChEBI" id="CHEBI:37565"/>
    </ligand>
</feature>
<evidence type="ECO:0000256" key="2">
    <source>
        <dbReference type="ARBA" id="ARBA00022490"/>
    </source>
</evidence>
<dbReference type="RefSeq" id="WP_171112627.1">
    <property type="nucleotide sequence ID" value="NZ_CP053097.1"/>
</dbReference>
<evidence type="ECO:0000313" key="13">
    <source>
        <dbReference type="Proteomes" id="UP000502118"/>
    </source>
</evidence>
<evidence type="ECO:0000256" key="1">
    <source>
        <dbReference type="ARBA" id="ARBA00005450"/>
    </source>
</evidence>
<dbReference type="InterPro" id="IPR042101">
    <property type="entry name" value="SRP54_N_sf"/>
</dbReference>
<evidence type="ECO:0000256" key="9">
    <source>
        <dbReference type="ARBA" id="ARBA00048027"/>
    </source>
</evidence>
<dbReference type="PANTHER" id="PTHR11564">
    <property type="entry name" value="SIGNAL RECOGNITION PARTICLE 54K PROTEIN SRP54"/>
    <property type="match status" value="1"/>
</dbReference>
<sequence length="448" mass="50111">MFDFIGNKIQKSIEKMNKKTIITEDDITEIIREIKLSLLEADVNLEVVKSFTKEVKRKILESGKIGNLNAQQTVIKIFSEELINILGKKTISIEVTKKPLTILMIGLQGSGKTTTTAKLAAYLRKKKIIENPLLVGADIYRPAARDQLEGLAKQINTDFFSQNINNAVEIAQNSITLAKQNQNDAIIIDTAGRLSIDENLMEELIKIKKITNPDYIFLVIDAMSGQDVINVANTFNEKLKVNGIIITKLDSDARGGAALSITHLLHIPILFIGTSEKISGLEIFHPDRMANRILGMGDVLSLIEQAENNIDENKAKKLSQRFLSGQFSLDDLMDTMSQIKKLGKMTKIIKMIPGLANKINEEQINSAEQKFTTYQILINSMTKQERKNPKLLKIAERKQRILKGSGRSSREYNLLLTDYERMSKQMKEMSSGRGGFNLGNIGGLGNLF</sequence>
<organism evidence="12 13">
    <name type="scientific">Mycoplasma miroungirhinis</name>
    <dbReference type="NCBI Taxonomy" id="754516"/>
    <lineage>
        <taxon>Bacteria</taxon>
        <taxon>Bacillati</taxon>
        <taxon>Mycoplasmatota</taxon>
        <taxon>Mollicutes</taxon>
        <taxon>Mycoplasmataceae</taxon>
        <taxon>Mycoplasma</taxon>
    </lineage>
</organism>
<dbReference type="Proteomes" id="UP000502118">
    <property type="component" value="Chromosome"/>
</dbReference>
<proteinExistence type="inferred from homology"/>
<evidence type="ECO:0000313" key="12">
    <source>
        <dbReference type="EMBL" id="QJR44007.1"/>
    </source>
</evidence>
<evidence type="ECO:0000256" key="4">
    <source>
        <dbReference type="ARBA" id="ARBA00022801"/>
    </source>
</evidence>
<evidence type="ECO:0000256" key="3">
    <source>
        <dbReference type="ARBA" id="ARBA00022741"/>
    </source>
</evidence>
<comment type="subunit">
    <text evidence="10">Part of the signal recognition particle protein translocation system, which is composed of SRP and FtsY.</text>
</comment>
<dbReference type="InterPro" id="IPR027417">
    <property type="entry name" value="P-loop_NTPase"/>
</dbReference>
<keyword evidence="5 10" id="KW-0694">RNA-binding</keyword>
<dbReference type="SUPFAM" id="SSF47446">
    <property type="entry name" value="Signal peptide-binding domain"/>
    <property type="match status" value="1"/>
</dbReference>
<dbReference type="EMBL" id="CP053097">
    <property type="protein sequence ID" value="QJR44007.1"/>
    <property type="molecule type" value="Genomic_DNA"/>
</dbReference>
<dbReference type="SUPFAM" id="SSF47364">
    <property type="entry name" value="Domain of the SRP/SRP receptor G-proteins"/>
    <property type="match status" value="1"/>
</dbReference>
<comment type="function">
    <text evidence="10">Involved in targeting and insertion of nascent membrane proteins into the cytoplasmic membrane. Binds to the hydrophobic signal sequence of the ribosome-nascent chain (RNC) as it emerges from the ribosomes. The SRP-RNC complex is then targeted to the cytoplasmic membrane where it interacts with the SRP receptor FtsY.</text>
</comment>
<dbReference type="GO" id="GO:0006614">
    <property type="term" value="P:SRP-dependent cotranslational protein targeting to membrane"/>
    <property type="evidence" value="ECO:0007669"/>
    <property type="project" value="InterPro"/>
</dbReference>
<evidence type="ECO:0000256" key="5">
    <source>
        <dbReference type="ARBA" id="ARBA00022884"/>
    </source>
</evidence>
<dbReference type="EC" id="3.6.5.4" evidence="10"/>
<comment type="catalytic activity">
    <reaction evidence="9 10">
        <text>GTP + H2O = GDP + phosphate + H(+)</text>
        <dbReference type="Rhea" id="RHEA:19669"/>
        <dbReference type="ChEBI" id="CHEBI:15377"/>
        <dbReference type="ChEBI" id="CHEBI:15378"/>
        <dbReference type="ChEBI" id="CHEBI:37565"/>
        <dbReference type="ChEBI" id="CHEBI:43474"/>
        <dbReference type="ChEBI" id="CHEBI:58189"/>
        <dbReference type="EC" id="3.6.5.4"/>
    </reaction>
</comment>
<dbReference type="SMART" id="SM00382">
    <property type="entry name" value="AAA"/>
    <property type="match status" value="1"/>
</dbReference>
<dbReference type="KEGG" id="mmio:HLA92_00920"/>
<dbReference type="InterPro" id="IPR000897">
    <property type="entry name" value="SRP54_GTPase_dom"/>
</dbReference>
<dbReference type="Gene3D" id="3.40.50.300">
    <property type="entry name" value="P-loop containing nucleotide triphosphate hydrolases"/>
    <property type="match status" value="1"/>
</dbReference>
<protein>
    <recommendedName>
        <fullName evidence="10">Signal recognition particle protein</fullName>
        <ecNumber evidence="10">3.6.5.4</ecNumber>
    </recommendedName>
    <alternativeName>
        <fullName evidence="10">Fifty-four homolog</fullName>
    </alternativeName>
</protein>
<dbReference type="Pfam" id="PF02881">
    <property type="entry name" value="SRP54_N"/>
    <property type="match status" value="1"/>
</dbReference>
<dbReference type="CDD" id="cd18539">
    <property type="entry name" value="SRP_G"/>
    <property type="match status" value="1"/>
</dbReference>
<dbReference type="InterPro" id="IPR022941">
    <property type="entry name" value="SRP54"/>
</dbReference>
<gene>
    <name evidence="10 12" type="primary">ffh</name>
    <name evidence="12" type="ORF">HLA92_00920</name>
</gene>
<keyword evidence="4 10" id="KW-0378">Hydrolase</keyword>
<dbReference type="GO" id="GO:0005525">
    <property type="term" value="F:GTP binding"/>
    <property type="evidence" value="ECO:0007669"/>
    <property type="project" value="UniProtKB-UniRule"/>
</dbReference>
<evidence type="ECO:0000256" key="6">
    <source>
        <dbReference type="ARBA" id="ARBA00023134"/>
    </source>
</evidence>
<keyword evidence="8 10" id="KW-0687">Ribonucleoprotein</keyword>
<dbReference type="GO" id="GO:0003924">
    <property type="term" value="F:GTPase activity"/>
    <property type="evidence" value="ECO:0007669"/>
    <property type="project" value="UniProtKB-UniRule"/>
</dbReference>
<evidence type="ECO:0000256" key="7">
    <source>
        <dbReference type="ARBA" id="ARBA00023135"/>
    </source>
</evidence>
<accession>A0A6M4JD51</accession>
<evidence type="ECO:0000256" key="10">
    <source>
        <dbReference type="HAMAP-Rule" id="MF_00306"/>
    </source>
</evidence>
<dbReference type="InterPro" id="IPR004780">
    <property type="entry name" value="SRP"/>
</dbReference>
<feature type="binding site" evidence="10">
    <location>
        <begin position="247"/>
        <end position="250"/>
    </location>
    <ligand>
        <name>GTP</name>
        <dbReference type="ChEBI" id="CHEBI:37565"/>
    </ligand>
</feature>
<keyword evidence="2 10" id="KW-0963">Cytoplasm</keyword>
<dbReference type="AlphaFoldDB" id="A0A6M4JD51"/>
<feature type="domain" description="SRP54-type proteins GTP-binding" evidence="11">
    <location>
        <begin position="268"/>
        <end position="281"/>
    </location>
</feature>
<comment type="similarity">
    <text evidence="1 10">Belongs to the GTP-binding SRP family. SRP54 subfamily.</text>
</comment>
<dbReference type="InterPro" id="IPR003593">
    <property type="entry name" value="AAA+_ATPase"/>
</dbReference>
<dbReference type="Gene3D" id="1.20.120.140">
    <property type="entry name" value="Signal recognition particle SRP54, nucleotide-binding domain"/>
    <property type="match status" value="1"/>
</dbReference>
<keyword evidence="6 10" id="KW-0342">GTP-binding</keyword>
<keyword evidence="3 10" id="KW-0547">Nucleotide-binding</keyword>
<comment type="domain">
    <text evidence="10">Composed of three domains: the N-terminal N domain, which is responsible for interactions with the ribosome, the central G domain, which binds GTP, and the C-terminal M domain, which binds the RNA and the signal sequence of the RNC.</text>
</comment>
<keyword evidence="13" id="KW-1185">Reference proteome</keyword>
<dbReference type="Gene3D" id="1.10.260.30">
    <property type="entry name" value="Signal recognition particle, SRP54 subunit, M-domain"/>
    <property type="match status" value="1"/>
</dbReference>
<dbReference type="InterPro" id="IPR036891">
    <property type="entry name" value="Signal_recog_part_SRP54_M_sf"/>
</dbReference>
<dbReference type="SUPFAM" id="SSF52540">
    <property type="entry name" value="P-loop containing nucleoside triphosphate hydrolases"/>
    <property type="match status" value="1"/>
</dbReference>
<dbReference type="SMART" id="SM00963">
    <property type="entry name" value="SRP54_N"/>
    <property type="match status" value="1"/>
</dbReference>
<comment type="subcellular location">
    <subcellularLocation>
        <location evidence="10">Cytoplasm</location>
    </subcellularLocation>
    <text evidence="10">The SRP-RNC complex is targeted to the cytoplasmic membrane.</text>
</comment>